<evidence type="ECO:0000256" key="1">
    <source>
        <dbReference type="SAM" id="Phobius"/>
    </source>
</evidence>
<feature type="transmembrane region" description="Helical" evidence="1">
    <location>
        <begin position="6"/>
        <end position="26"/>
    </location>
</feature>
<evidence type="ECO:0000313" key="2">
    <source>
        <dbReference type="EMBL" id="KAJ3602915.1"/>
    </source>
</evidence>
<dbReference type="OrthoDB" id="9945889at2759"/>
<name>A0A9Q0ECI0_9TELE</name>
<keyword evidence="1" id="KW-0812">Transmembrane</keyword>
<sequence length="384" mass="41435">MLAMEGVLEGACVLGVCKLACSLYFLPAFSGLISFCCCCLLMFTDVLVTGFLLFLWLADPWPPQLTPHSDLIALRFLLFLGHTYAAVLLLTAPLVVAETVLREVWPCDGDGCRTAGGEECEVLECGVALEKGDTRPGADRGQDGWRQLSQAIGYPCCLSVWMVSGLWVGYRGQSLEELAVAECLHTSDSLLACLPRMFPSPVGPFWKMVLLGLLLLFLVWELAVTNIGVGDNNNNNSWQHLVPALFRPSSLTTKPWLAVGPEPRCVDSEKTSSSCLAPTADPWTSDSGAGRTALDCAGPETERGLGSLPRCHGRPGRVVPIPLGVIVTAGLMGMLSLCTLPLTLSANVLLVQTMQAVVEGCVETWVAQRRRRWQGETVSTLLKT</sequence>
<dbReference type="Proteomes" id="UP001148018">
    <property type="component" value="Unassembled WGS sequence"/>
</dbReference>
<accession>A0A9Q0ECI0</accession>
<proteinExistence type="predicted"/>
<organism evidence="2 3">
    <name type="scientific">Muraenolepis orangiensis</name>
    <name type="common">Patagonian moray cod</name>
    <dbReference type="NCBI Taxonomy" id="630683"/>
    <lineage>
        <taxon>Eukaryota</taxon>
        <taxon>Metazoa</taxon>
        <taxon>Chordata</taxon>
        <taxon>Craniata</taxon>
        <taxon>Vertebrata</taxon>
        <taxon>Euteleostomi</taxon>
        <taxon>Actinopterygii</taxon>
        <taxon>Neopterygii</taxon>
        <taxon>Teleostei</taxon>
        <taxon>Neoteleostei</taxon>
        <taxon>Acanthomorphata</taxon>
        <taxon>Zeiogadaria</taxon>
        <taxon>Gadariae</taxon>
        <taxon>Gadiformes</taxon>
        <taxon>Muraenolepidoidei</taxon>
        <taxon>Muraenolepididae</taxon>
        <taxon>Muraenolepis</taxon>
    </lineage>
</organism>
<gene>
    <name evidence="2" type="ORF">NHX12_030660</name>
</gene>
<comment type="caution">
    <text evidence="2">The sequence shown here is derived from an EMBL/GenBank/DDBJ whole genome shotgun (WGS) entry which is preliminary data.</text>
</comment>
<dbReference type="AlphaFoldDB" id="A0A9Q0ECI0"/>
<feature type="transmembrane region" description="Helical" evidence="1">
    <location>
        <begin position="33"/>
        <end position="56"/>
    </location>
</feature>
<keyword evidence="3" id="KW-1185">Reference proteome</keyword>
<feature type="transmembrane region" description="Helical" evidence="1">
    <location>
        <begin position="205"/>
        <end position="224"/>
    </location>
</feature>
<protein>
    <submittedName>
        <fullName evidence="2">Uncharacterized protein</fullName>
    </submittedName>
</protein>
<feature type="transmembrane region" description="Helical" evidence="1">
    <location>
        <begin position="76"/>
        <end position="96"/>
    </location>
</feature>
<feature type="transmembrane region" description="Helical" evidence="1">
    <location>
        <begin position="318"/>
        <end position="344"/>
    </location>
</feature>
<evidence type="ECO:0000313" key="3">
    <source>
        <dbReference type="Proteomes" id="UP001148018"/>
    </source>
</evidence>
<keyword evidence="1" id="KW-0472">Membrane</keyword>
<reference evidence="2" key="1">
    <citation type="submission" date="2022-07" db="EMBL/GenBank/DDBJ databases">
        <title>Chromosome-level genome of Muraenolepis orangiensis.</title>
        <authorList>
            <person name="Kim J."/>
        </authorList>
    </citation>
    <scope>NUCLEOTIDE SEQUENCE</scope>
    <source>
        <strain evidence="2">KU_S4_2022</strain>
        <tissue evidence="2">Muscle</tissue>
    </source>
</reference>
<keyword evidence="1" id="KW-1133">Transmembrane helix</keyword>
<dbReference type="EMBL" id="JANIIK010000046">
    <property type="protein sequence ID" value="KAJ3602915.1"/>
    <property type="molecule type" value="Genomic_DNA"/>
</dbReference>
<feature type="transmembrane region" description="Helical" evidence="1">
    <location>
        <begin position="151"/>
        <end position="170"/>
    </location>
</feature>